<organism evidence="3">
    <name type="scientific">Fagus sylvatica</name>
    <name type="common">Beechnut</name>
    <dbReference type="NCBI Taxonomy" id="28930"/>
    <lineage>
        <taxon>Eukaryota</taxon>
        <taxon>Viridiplantae</taxon>
        <taxon>Streptophyta</taxon>
        <taxon>Embryophyta</taxon>
        <taxon>Tracheophyta</taxon>
        <taxon>Spermatophyta</taxon>
        <taxon>Magnoliopsida</taxon>
        <taxon>eudicotyledons</taxon>
        <taxon>Gunneridae</taxon>
        <taxon>Pentapetalae</taxon>
        <taxon>rosids</taxon>
        <taxon>fabids</taxon>
        <taxon>Fagales</taxon>
        <taxon>Fagaceae</taxon>
        <taxon>Fagus</taxon>
    </lineage>
</organism>
<comment type="similarity">
    <text evidence="1">Belongs to the peptidase A1 family.</text>
</comment>
<name>A0A2N9GL46_FAGSY</name>
<protein>
    <recommendedName>
        <fullName evidence="2">Peptidase A1 domain-containing protein</fullName>
    </recommendedName>
</protein>
<dbReference type="Pfam" id="PF14543">
    <property type="entry name" value="TAXi_N"/>
    <property type="match status" value="1"/>
</dbReference>
<feature type="domain" description="Peptidase A1" evidence="2">
    <location>
        <begin position="107"/>
        <end position="231"/>
    </location>
</feature>
<gene>
    <name evidence="3" type="ORF">FSB_LOCUS28194</name>
</gene>
<dbReference type="Gene3D" id="2.40.70.10">
    <property type="entry name" value="Acid Proteases"/>
    <property type="match status" value="1"/>
</dbReference>
<dbReference type="InterPro" id="IPR001461">
    <property type="entry name" value="Aspartic_peptidase_A1"/>
</dbReference>
<evidence type="ECO:0000259" key="2">
    <source>
        <dbReference type="PROSITE" id="PS51767"/>
    </source>
</evidence>
<evidence type="ECO:0000313" key="3">
    <source>
        <dbReference type="EMBL" id="SPD00312.1"/>
    </source>
</evidence>
<dbReference type="InterPro" id="IPR032861">
    <property type="entry name" value="TAXi_N"/>
</dbReference>
<reference evidence="3" key="1">
    <citation type="submission" date="2018-02" db="EMBL/GenBank/DDBJ databases">
        <authorList>
            <person name="Cohen D.B."/>
            <person name="Kent A.D."/>
        </authorList>
    </citation>
    <scope>NUCLEOTIDE SEQUENCE</scope>
</reference>
<dbReference type="InterPro" id="IPR033121">
    <property type="entry name" value="PEPTIDASE_A1"/>
</dbReference>
<dbReference type="InterPro" id="IPR021109">
    <property type="entry name" value="Peptidase_aspartic_dom_sf"/>
</dbReference>
<dbReference type="AlphaFoldDB" id="A0A2N9GL46"/>
<dbReference type="EMBL" id="OIVN01002072">
    <property type="protein sequence ID" value="SPD00312.1"/>
    <property type="molecule type" value="Genomic_DNA"/>
</dbReference>
<dbReference type="GO" id="GO:0004190">
    <property type="term" value="F:aspartic-type endopeptidase activity"/>
    <property type="evidence" value="ECO:0007669"/>
    <property type="project" value="InterPro"/>
</dbReference>
<dbReference type="GO" id="GO:0006508">
    <property type="term" value="P:proteolysis"/>
    <property type="evidence" value="ECO:0007669"/>
    <property type="project" value="InterPro"/>
</dbReference>
<dbReference type="PROSITE" id="PS51767">
    <property type="entry name" value="PEPTIDASE_A1"/>
    <property type="match status" value="1"/>
</dbReference>
<dbReference type="PANTHER" id="PTHR13683">
    <property type="entry name" value="ASPARTYL PROTEASES"/>
    <property type="match status" value="1"/>
</dbReference>
<dbReference type="PANTHER" id="PTHR13683:SF685">
    <property type="entry name" value="EUKARYOTIC ASPARTYL PROTEASE FAMILY PROTEIN"/>
    <property type="match status" value="1"/>
</dbReference>
<proteinExistence type="inferred from homology"/>
<evidence type="ECO:0000256" key="1">
    <source>
        <dbReference type="ARBA" id="ARBA00007447"/>
    </source>
</evidence>
<sequence length="231" mass="25470">MAAPAMESVQCFGRKKTAFGWRLAEAHPPPWTTPFRWRRHAHPRQGRRSLLPDLRHPGVLNVKYKYAGQERSLTQLKAHDSRRQLRILAGVDLPLGGSGRPDAVGLYYAKIGIGTPPKDYYMQVDTGSDIMWVNCIQCTECPKRSSLGIDLTLYNIEDSETGKLVPCNQEFCLEINGGPLTGCTANDSCPYLQIYEDGSSTAGIFVKDAVQYAQISGDLQTTSSNGSIIFG</sequence>
<accession>A0A2N9GL46</accession>
<dbReference type="SUPFAM" id="SSF50630">
    <property type="entry name" value="Acid proteases"/>
    <property type="match status" value="1"/>
</dbReference>